<dbReference type="InterPro" id="IPR021259">
    <property type="entry name" value="DUF2817"/>
</dbReference>
<dbReference type="Gene3D" id="3.40.630.10">
    <property type="entry name" value="Zn peptidases"/>
    <property type="match status" value="1"/>
</dbReference>
<proteinExistence type="predicted"/>
<evidence type="ECO:0000313" key="1">
    <source>
        <dbReference type="EMBL" id="MZR31755.1"/>
    </source>
</evidence>
<dbReference type="RefSeq" id="WP_161316350.1">
    <property type="nucleotide sequence ID" value="NZ_WTUW01000009.1"/>
</dbReference>
<dbReference type="Pfam" id="PF10994">
    <property type="entry name" value="DUF2817"/>
    <property type="match status" value="1"/>
</dbReference>
<accession>A0A6L8W9P3</accession>
<gene>
    <name evidence="1" type="ORF">GQE98_14055</name>
</gene>
<comment type="caution">
    <text evidence="1">The sequence shown here is derived from an EMBL/GenBank/DDBJ whole genome shotgun (WGS) entry which is preliminary data.</text>
</comment>
<keyword evidence="2" id="KW-1185">Reference proteome</keyword>
<reference evidence="1 2" key="1">
    <citation type="submission" date="2019-12" db="EMBL/GenBank/DDBJ databases">
        <title>Snethiella sp. nov. sp. isolated from sea sand.</title>
        <authorList>
            <person name="Kim J."/>
            <person name="Jeong S.E."/>
            <person name="Jung H.S."/>
            <person name="Jeon C.O."/>
        </authorList>
    </citation>
    <scope>NUCLEOTIDE SEQUENCE [LARGE SCALE GENOMIC DNA]</scope>
    <source>
        <strain evidence="1 2">DP05</strain>
    </source>
</reference>
<dbReference type="CDD" id="cd06233">
    <property type="entry name" value="M14-like"/>
    <property type="match status" value="1"/>
</dbReference>
<dbReference type="AlphaFoldDB" id="A0A6L8W9P3"/>
<organism evidence="1 2">
    <name type="scientific">Sneathiella litorea</name>
    <dbReference type="NCBI Taxonomy" id="2606216"/>
    <lineage>
        <taxon>Bacteria</taxon>
        <taxon>Pseudomonadati</taxon>
        <taxon>Pseudomonadota</taxon>
        <taxon>Alphaproteobacteria</taxon>
        <taxon>Sneathiellales</taxon>
        <taxon>Sneathiellaceae</taxon>
        <taxon>Sneathiella</taxon>
    </lineage>
</organism>
<dbReference type="EMBL" id="WTUW01000009">
    <property type="protein sequence ID" value="MZR31755.1"/>
    <property type="molecule type" value="Genomic_DNA"/>
</dbReference>
<name>A0A6L8W9P3_9PROT</name>
<evidence type="ECO:0000313" key="2">
    <source>
        <dbReference type="Proteomes" id="UP000476030"/>
    </source>
</evidence>
<sequence length="361" mass="39395">MNIPDFFSATYSEARTRFLESCMDSGLQVENHLNDRAKGAEGEDLYMDVARIGPEDASKVLIISSATHGGEGFCGSGVQAGMLKTEMFKELPEDTAVVLIHAINPYGFSHIRRVNEDNIDLNRNFLNFADGLPENPEYAEVHPYLVPDDWDGPARAAADAAIQEYIEKKGIATYQAAVTGGQHIHADGLFFGGFEPSWTNKTLRAVVKKHAGNARHLALLDFHTGLGPYGHGELIYVGNPAGLPRALNWYGDDVTSPEAGTSSSAIVRGTIDSGVCESAPNASHTCVAIEYGTIPVLEVLNALRADNWLYLKGDLDSEQGKSIKKQVRDAFYCDADDWKNMIWERGTSVVKMALNGLEKEN</sequence>
<dbReference type="Proteomes" id="UP000476030">
    <property type="component" value="Unassembled WGS sequence"/>
</dbReference>
<protein>
    <submittedName>
        <fullName evidence="1">DUF2817 domain-containing protein</fullName>
    </submittedName>
</protein>
<dbReference type="SUPFAM" id="SSF53187">
    <property type="entry name" value="Zn-dependent exopeptidases"/>
    <property type="match status" value="1"/>
</dbReference>